<comment type="caution">
    <text evidence="4">The sequence shown here is derived from an EMBL/GenBank/DDBJ whole genome shotgun (WGS) entry which is preliminary data.</text>
</comment>
<dbReference type="InterPro" id="IPR029472">
    <property type="entry name" value="Copia-like_N"/>
</dbReference>
<evidence type="ECO:0008006" key="6">
    <source>
        <dbReference type="Google" id="ProtNLM"/>
    </source>
</evidence>
<keyword evidence="5" id="KW-1185">Reference proteome</keyword>
<dbReference type="InterPro" id="IPR054722">
    <property type="entry name" value="PolX-like_BBD"/>
</dbReference>
<evidence type="ECO:0000256" key="1">
    <source>
        <dbReference type="SAM" id="MobiDB-lite"/>
    </source>
</evidence>
<feature type="compositionally biased region" description="Low complexity" evidence="1">
    <location>
        <begin position="1"/>
        <end position="10"/>
    </location>
</feature>
<dbReference type="PANTHER" id="PTHR37610">
    <property type="entry name" value="CCHC-TYPE DOMAIN-CONTAINING PROTEIN"/>
    <property type="match status" value="1"/>
</dbReference>
<dbReference type="Pfam" id="PF22936">
    <property type="entry name" value="Pol_BBD"/>
    <property type="match status" value="1"/>
</dbReference>
<accession>A0A834X2Z4</accession>
<dbReference type="PANTHER" id="PTHR37610:SF40">
    <property type="entry name" value="OS01G0909600 PROTEIN"/>
    <property type="match status" value="1"/>
</dbReference>
<dbReference type="Proteomes" id="UP000634136">
    <property type="component" value="Unassembled WGS sequence"/>
</dbReference>
<gene>
    <name evidence="4" type="ORF">G2W53_006015</name>
</gene>
<feature type="domain" description="Retrotransposon Copia-like N-terminal" evidence="2">
    <location>
        <begin position="40"/>
        <end position="87"/>
    </location>
</feature>
<organism evidence="4 5">
    <name type="scientific">Senna tora</name>
    <dbReference type="NCBI Taxonomy" id="362788"/>
    <lineage>
        <taxon>Eukaryota</taxon>
        <taxon>Viridiplantae</taxon>
        <taxon>Streptophyta</taxon>
        <taxon>Embryophyta</taxon>
        <taxon>Tracheophyta</taxon>
        <taxon>Spermatophyta</taxon>
        <taxon>Magnoliopsida</taxon>
        <taxon>eudicotyledons</taxon>
        <taxon>Gunneridae</taxon>
        <taxon>Pentapetalae</taxon>
        <taxon>rosids</taxon>
        <taxon>fabids</taxon>
        <taxon>Fabales</taxon>
        <taxon>Fabaceae</taxon>
        <taxon>Caesalpinioideae</taxon>
        <taxon>Cassia clade</taxon>
        <taxon>Senna</taxon>
    </lineage>
</organism>
<dbReference type="Pfam" id="PF14244">
    <property type="entry name" value="Retrotran_gag_3"/>
    <property type="match status" value="1"/>
</dbReference>
<feature type="domain" description="Retrovirus-related Pol polyprotein from transposon TNT 1-94-like beta-barrel" evidence="3">
    <location>
        <begin position="380"/>
        <end position="451"/>
    </location>
</feature>
<dbReference type="EMBL" id="JAAIUW010000003">
    <property type="protein sequence ID" value="KAF7837533.1"/>
    <property type="molecule type" value="Genomic_DNA"/>
</dbReference>
<sequence length="523" mass="58662">MSQGSSATGSAGNGSEGSGSGSRAGVATDMNYRKDPFYLHPSDTSGVQLIPNQLTQENYMVWKRSMMIALKTKNKLGFVDGSILQPADRKSDEYLIWSFVDSAVIGWLLHSMNKELHEAFMFTPTARQIWKELEEKYGQCNRPQLLHVKKMLANLERVNKAYDQIQESNYVHQFLMGLGEAYENVVDNVLLMEPIPSYNKVYAMVARVERQMSISSQAAVEANALLAKAVDQKINVASGGRFSSYDRKKEKASKYCTTCNKTGHTEESCFKKTGVPDWYKELKLQRGKKTGENVYAVFNENNAGEKQKIDREDRKVMTELIQEEIKRMMAGKATGVSGGDTTSSPSPVNASYFADFAGNIVLTHHDFFNSDSYDKTKVKWIVDSGASCHVTGDLRLLKDVTRPKGKNTVQLPDGVIKEVELMGQVQLKSGLTLLNVLFVPDFKYNLISEFQYLISSDINVVLFTSHYEISEEEMNAITNVKEVITLTNRDTTAANIQNWRQEIVDTIRIGGNSMSRNNAYHES</sequence>
<feature type="compositionally biased region" description="Gly residues" evidence="1">
    <location>
        <begin position="11"/>
        <end position="22"/>
    </location>
</feature>
<dbReference type="AlphaFoldDB" id="A0A834X2Z4"/>
<protein>
    <recommendedName>
        <fullName evidence="6">Retrotransposon Copia-like N-terminal domain-containing protein</fullName>
    </recommendedName>
</protein>
<name>A0A834X2Z4_9FABA</name>
<dbReference type="OrthoDB" id="5544992at2759"/>
<feature type="region of interest" description="Disordered" evidence="1">
    <location>
        <begin position="1"/>
        <end position="26"/>
    </location>
</feature>
<evidence type="ECO:0000313" key="4">
    <source>
        <dbReference type="EMBL" id="KAF7837533.1"/>
    </source>
</evidence>
<evidence type="ECO:0000259" key="3">
    <source>
        <dbReference type="Pfam" id="PF22936"/>
    </source>
</evidence>
<evidence type="ECO:0000259" key="2">
    <source>
        <dbReference type="Pfam" id="PF14244"/>
    </source>
</evidence>
<proteinExistence type="predicted"/>
<reference evidence="4" key="1">
    <citation type="submission" date="2020-09" db="EMBL/GenBank/DDBJ databases">
        <title>Genome-Enabled Discovery of Anthraquinone Biosynthesis in Senna tora.</title>
        <authorList>
            <person name="Kang S.-H."/>
            <person name="Pandey R.P."/>
            <person name="Lee C.-M."/>
            <person name="Sim J.-S."/>
            <person name="Jeong J.-T."/>
            <person name="Choi B.-S."/>
            <person name="Jung M."/>
            <person name="Ginzburg D."/>
            <person name="Zhao K."/>
            <person name="Won S.Y."/>
            <person name="Oh T.-J."/>
            <person name="Yu Y."/>
            <person name="Kim N.-H."/>
            <person name="Lee O.R."/>
            <person name="Lee T.-H."/>
            <person name="Bashyal P."/>
            <person name="Kim T.-S."/>
            <person name="Lee W.-H."/>
            <person name="Kawkins C."/>
            <person name="Kim C.-K."/>
            <person name="Kim J.S."/>
            <person name="Ahn B.O."/>
            <person name="Rhee S.Y."/>
            <person name="Sohng J.K."/>
        </authorList>
    </citation>
    <scope>NUCLEOTIDE SEQUENCE</scope>
    <source>
        <tissue evidence="4">Leaf</tissue>
    </source>
</reference>
<evidence type="ECO:0000313" key="5">
    <source>
        <dbReference type="Proteomes" id="UP000634136"/>
    </source>
</evidence>